<evidence type="ECO:0000313" key="2">
    <source>
        <dbReference type="EMBL" id="EIM08318.1"/>
    </source>
</evidence>
<dbReference type="AlphaFoldDB" id="A0A1C7DHV4"/>
<dbReference type="RefSeq" id="WP_006828310.1">
    <property type="nucleotide sequence ID" value="NZ_AJYB01000006.1"/>
</dbReference>
<protein>
    <submittedName>
        <fullName evidence="2">Uncharacterized protein</fullName>
    </submittedName>
</protein>
<gene>
    <name evidence="2" type="ORF">A1A1_01448</name>
    <name evidence="1" type="ORF">BBH88_11280</name>
</gene>
<reference evidence="2 3" key="1">
    <citation type="journal article" date="2012" name="J. Bacteriol.">
        <title>Genome Sequence of the Antarctic Psychrophile Bacterium Planococcus antarcticus DSM 14505.</title>
        <authorList>
            <person name="Margolles A."/>
            <person name="Gueimonde M."/>
            <person name="Sanchez B."/>
        </authorList>
    </citation>
    <scope>NUCLEOTIDE SEQUENCE [LARGE SCALE GENOMIC DNA]</scope>
    <source>
        <strain evidence="2 3">DSM 14505</strain>
    </source>
</reference>
<accession>A0A1C7DHV4</accession>
<keyword evidence="4" id="KW-1185">Reference proteome</keyword>
<evidence type="ECO:0000313" key="3">
    <source>
        <dbReference type="Proteomes" id="UP000004725"/>
    </source>
</evidence>
<reference evidence="4" key="2">
    <citation type="submission" date="2016-07" db="EMBL/GenBank/DDBJ databases">
        <authorList>
            <person name="See-Too W.S."/>
        </authorList>
    </citation>
    <scope>NUCLEOTIDE SEQUENCE [LARGE SCALE GENOMIC DNA]</scope>
    <source>
        <strain evidence="4">DSM 14505</strain>
    </source>
</reference>
<proteinExistence type="predicted"/>
<dbReference type="EMBL" id="AJYB01000006">
    <property type="protein sequence ID" value="EIM08318.1"/>
    <property type="molecule type" value="Genomic_DNA"/>
</dbReference>
<organism evidence="2 3">
    <name type="scientific">Planococcus antarcticus DSM 14505</name>
    <dbReference type="NCBI Taxonomy" id="1185653"/>
    <lineage>
        <taxon>Bacteria</taxon>
        <taxon>Bacillati</taxon>
        <taxon>Bacillota</taxon>
        <taxon>Bacilli</taxon>
        <taxon>Bacillales</taxon>
        <taxon>Caryophanaceae</taxon>
        <taxon>Planococcus</taxon>
    </lineage>
</organism>
<dbReference type="EMBL" id="CP016534">
    <property type="protein sequence ID" value="ANU10851.1"/>
    <property type="molecule type" value="Genomic_DNA"/>
</dbReference>
<evidence type="ECO:0000313" key="4">
    <source>
        <dbReference type="Proteomes" id="UP000092661"/>
    </source>
</evidence>
<dbReference type="Proteomes" id="UP000004725">
    <property type="component" value="Unassembled WGS sequence"/>
</dbReference>
<dbReference type="OrthoDB" id="9989424at2"/>
<dbReference type="KEGG" id="pana:BBH88_11280"/>
<name>A0A1C7DHV4_9BACL</name>
<dbReference type="Proteomes" id="UP000092661">
    <property type="component" value="Chromosome"/>
</dbReference>
<evidence type="ECO:0000313" key="1">
    <source>
        <dbReference type="EMBL" id="ANU10851.1"/>
    </source>
</evidence>
<sequence length="302" mass="33041">MSKVKSFFVKGFLVAIILVMMGGQAYAGGTKQVRVVPLGTSGAGGTSYIGQDIASGPYFASCGSVKYNLQHNVNYGAYKSTSFKFNSTGYTVRSLSGSLKGGVGFIGNYETTAYNKYNYNYNGVRLYKGSTAKYTWNYTMPLGSKNRNAHYDVTTTSGFSNPPILCNNELNIVMDVGGRSSLALKQNEVPASFKENSEKISDALGDGYKVDEKAFTSNAMLSNFHDENENIALTQQTDNAIEVVGVEDYELITSNEMVYEVGEFYNAADVKVNVVRFEKNNVFMSLVSEQDVESILEFAESL</sequence>
<reference evidence="1" key="3">
    <citation type="submission" date="2016-10" db="EMBL/GenBank/DDBJ databases">
        <authorList>
            <person name="See-Too W.S."/>
        </authorList>
    </citation>
    <scope>NUCLEOTIDE SEQUENCE</scope>
    <source>
        <strain evidence="1">DSM 14505</strain>
    </source>
</reference>